<reference evidence="9 10" key="1">
    <citation type="submission" date="2018-10" db="EMBL/GenBank/DDBJ databases">
        <authorList>
            <person name="Jung H.S."/>
            <person name="Jeon C.O."/>
        </authorList>
    </citation>
    <scope>NUCLEOTIDE SEQUENCE [LARGE SCALE GENOMIC DNA]</scope>
    <source>
        <strain evidence="9 10">MA-7-27</strain>
    </source>
</reference>
<evidence type="ECO:0000256" key="4">
    <source>
        <dbReference type="ARBA" id="ARBA00022475"/>
    </source>
</evidence>
<evidence type="ECO:0000256" key="3">
    <source>
        <dbReference type="ARBA" id="ARBA00022448"/>
    </source>
</evidence>
<accession>A0A3L9XX73</accession>
<evidence type="ECO:0000256" key="7">
    <source>
        <dbReference type="ARBA" id="ARBA00023136"/>
    </source>
</evidence>
<dbReference type="PANTHER" id="PTHR30269:SF37">
    <property type="entry name" value="MEMBRANE TRANSPORTER PROTEIN"/>
    <property type="match status" value="1"/>
</dbReference>
<feature type="transmembrane region" description="Helical" evidence="8">
    <location>
        <begin position="51"/>
        <end position="72"/>
    </location>
</feature>
<evidence type="ECO:0000256" key="2">
    <source>
        <dbReference type="ARBA" id="ARBA00009142"/>
    </source>
</evidence>
<feature type="transmembrane region" description="Helical" evidence="8">
    <location>
        <begin position="137"/>
        <end position="162"/>
    </location>
</feature>
<feature type="transmembrane region" description="Helical" evidence="8">
    <location>
        <begin position="198"/>
        <end position="217"/>
    </location>
</feature>
<keyword evidence="5 8" id="KW-0812">Transmembrane</keyword>
<keyword evidence="3" id="KW-0813">Transport</keyword>
<dbReference type="PANTHER" id="PTHR30269">
    <property type="entry name" value="TRANSMEMBRANE PROTEIN YFCA"/>
    <property type="match status" value="1"/>
</dbReference>
<dbReference type="RefSeq" id="WP_121899200.1">
    <property type="nucleotide sequence ID" value="NZ_RCNT01000009.1"/>
</dbReference>
<evidence type="ECO:0000256" key="5">
    <source>
        <dbReference type="ARBA" id="ARBA00022692"/>
    </source>
</evidence>
<dbReference type="GO" id="GO:0005886">
    <property type="term" value="C:plasma membrane"/>
    <property type="evidence" value="ECO:0007669"/>
    <property type="project" value="UniProtKB-SubCell"/>
</dbReference>
<keyword evidence="7 8" id="KW-0472">Membrane</keyword>
<protein>
    <recommendedName>
        <fullName evidence="8">Probable membrane transporter protein</fullName>
    </recommendedName>
</protein>
<organism evidence="9 10">
    <name type="scientific">Rhodophyticola porphyridii</name>
    <dbReference type="NCBI Taxonomy" id="1852017"/>
    <lineage>
        <taxon>Bacteria</taxon>
        <taxon>Pseudomonadati</taxon>
        <taxon>Pseudomonadota</taxon>
        <taxon>Alphaproteobacteria</taxon>
        <taxon>Rhodobacterales</taxon>
        <taxon>Roseobacteraceae</taxon>
        <taxon>Rhodophyticola</taxon>
    </lineage>
</organism>
<feature type="transmembrane region" description="Helical" evidence="8">
    <location>
        <begin position="229"/>
        <end position="249"/>
    </location>
</feature>
<comment type="subcellular location">
    <subcellularLocation>
        <location evidence="1 8">Cell membrane</location>
        <topology evidence="1 8">Multi-pass membrane protein</topology>
    </subcellularLocation>
</comment>
<dbReference type="AlphaFoldDB" id="A0A3L9XX73"/>
<comment type="similarity">
    <text evidence="2 8">Belongs to the 4-toluene sulfonate uptake permease (TSUP) (TC 2.A.102) family.</text>
</comment>
<keyword evidence="10" id="KW-1185">Reference proteome</keyword>
<comment type="caution">
    <text evidence="9">The sequence shown here is derived from an EMBL/GenBank/DDBJ whole genome shotgun (WGS) entry which is preliminary data.</text>
</comment>
<evidence type="ECO:0000256" key="1">
    <source>
        <dbReference type="ARBA" id="ARBA00004651"/>
    </source>
</evidence>
<feature type="transmembrane region" description="Helical" evidence="8">
    <location>
        <begin position="174"/>
        <end position="192"/>
    </location>
</feature>
<dbReference type="Proteomes" id="UP000281343">
    <property type="component" value="Unassembled WGS sequence"/>
</dbReference>
<sequence>MPDALSGVLALDGLVWILGVTALAGVIYGFAGFGSALIFMPLATIWLEPAFAIAAFSLSAVVSLFTVVPRAWGVADKPATFTMIGAAFLSAPLGIYLLRVLDVDLIRTAVAGTVLGTLAALMAGWRYATRPGFAARAGVGAATGILGGLTGLMGPIVILFNLGAGNRADVMRANTLLFLTIITILVLPQMAFQGMLSVSALWLGVLMMPVYAIGTRCGQALFDPAYDVLYRRVAYGIIALAGVMGLPVWQ</sequence>
<evidence type="ECO:0000313" key="10">
    <source>
        <dbReference type="Proteomes" id="UP000281343"/>
    </source>
</evidence>
<gene>
    <name evidence="9" type="ORF">D9R08_16710</name>
</gene>
<feature type="transmembrane region" description="Helical" evidence="8">
    <location>
        <begin position="15"/>
        <end position="39"/>
    </location>
</feature>
<keyword evidence="6 8" id="KW-1133">Transmembrane helix</keyword>
<evidence type="ECO:0000256" key="6">
    <source>
        <dbReference type="ARBA" id="ARBA00022989"/>
    </source>
</evidence>
<dbReference type="Pfam" id="PF01925">
    <property type="entry name" value="TauE"/>
    <property type="match status" value="1"/>
</dbReference>
<dbReference type="InterPro" id="IPR002781">
    <property type="entry name" value="TM_pro_TauE-like"/>
</dbReference>
<feature type="transmembrane region" description="Helical" evidence="8">
    <location>
        <begin position="105"/>
        <end position="125"/>
    </location>
</feature>
<feature type="transmembrane region" description="Helical" evidence="8">
    <location>
        <begin position="78"/>
        <end position="98"/>
    </location>
</feature>
<dbReference type="InterPro" id="IPR052017">
    <property type="entry name" value="TSUP"/>
</dbReference>
<name>A0A3L9XX73_9RHOB</name>
<keyword evidence="4 8" id="KW-1003">Cell membrane</keyword>
<evidence type="ECO:0000256" key="8">
    <source>
        <dbReference type="RuleBase" id="RU363041"/>
    </source>
</evidence>
<dbReference type="OrthoDB" id="9795324at2"/>
<dbReference type="EMBL" id="RCNT01000009">
    <property type="protein sequence ID" value="RMA41119.1"/>
    <property type="molecule type" value="Genomic_DNA"/>
</dbReference>
<proteinExistence type="inferred from homology"/>
<evidence type="ECO:0000313" key="9">
    <source>
        <dbReference type="EMBL" id="RMA41119.1"/>
    </source>
</evidence>